<dbReference type="EMBL" id="LR134148">
    <property type="protein sequence ID" value="VEA41691.1"/>
    <property type="molecule type" value="Genomic_DNA"/>
</dbReference>
<evidence type="ECO:0000313" key="1">
    <source>
        <dbReference type="EMBL" id="VEA41691.1"/>
    </source>
</evidence>
<gene>
    <name evidence="1" type="ORF">NCTC8271_04435</name>
</gene>
<evidence type="ECO:0000313" key="2">
    <source>
        <dbReference type="Proteomes" id="UP000273655"/>
    </source>
</evidence>
<reference evidence="1 2" key="1">
    <citation type="submission" date="2018-12" db="EMBL/GenBank/DDBJ databases">
        <authorList>
            <consortium name="Pathogen Informatics"/>
        </authorList>
    </citation>
    <scope>NUCLEOTIDE SEQUENCE [LARGE SCALE GENOMIC DNA]</scope>
    <source>
        <strain evidence="1 2">NCTC8271</strain>
    </source>
</reference>
<protein>
    <submittedName>
        <fullName evidence="1">Uncharacterized protein</fullName>
    </submittedName>
</protein>
<dbReference type="Proteomes" id="UP000273655">
    <property type="component" value="Chromosome 1"/>
</dbReference>
<organism evidence="1 2">
    <name type="scientific">Salmonella enterica I</name>
    <dbReference type="NCBI Taxonomy" id="59201"/>
    <lineage>
        <taxon>Bacteria</taxon>
        <taxon>Pseudomonadati</taxon>
        <taxon>Pseudomonadota</taxon>
        <taxon>Gammaproteobacteria</taxon>
        <taxon>Enterobacterales</taxon>
        <taxon>Enterobacteriaceae</taxon>
        <taxon>Salmonella</taxon>
    </lineage>
</organism>
<name>A0A447PRJ4_SALET</name>
<sequence>MVIQRMFHNRQSQAAAARLPRTRFIDAVEAFGQTRNMLGSNPRPLS</sequence>
<accession>A0A447PRJ4</accession>
<proteinExistence type="predicted"/>
<dbReference type="AlphaFoldDB" id="A0A447PRJ4"/>